<comment type="caution">
    <text evidence="3">The sequence shown here is derived from an EMBL/GenBank/DDBJ whole genome shotgun (WGS) entry which is preliminary data.</text>
</comment>
<organism evidence="3 4">
    <name type="scientific">Dillenia turbinata</name>
    <dbReference type="NCBI Taxonomy" id="194707"/>
    <lineage>
        <taxon>Eukaryota</taxon>
        <taxon>Viridiplantae</taxon>
        <taxon>Streptophyta</taxon>
        <taxon>Embryophyta</taxon>
        <taxon>Tracheophyta</taxon>
        <taxon>Spermatophyta</taxon>
        <taxon>Magnoliopsida</taxon>
        <taxon>eudicotyledons</taxon>
        <taxon>Gunneridae</taxon>
        <taxon>Pentapetalae</taxon>
        <taxon>Dilleniales</taxon>
        <taxon>Dilleniaceae</taxon>
        <taxon>Dillenia</taxon>
    </lineage>
</organism>
<evidence type="ECO:0000313" key="3">
    <source>
        <dbReference type="EMBL" id="KAK6926518.1"/>
    </source>
</evidence>
<dbReference type="PANTHER" id="PTHR33542">
    <property type="entry name" value="SIROHYDROCHLORIN FERROCHELATASE, CHLOROPLASTIC"/>
    <property type="match status" value="1"/>
</dbReference>
<dbReference type="EMBL" id="JBAMMX010000015">
    <property type="protein sequence ID" value="KAK6926518.1"/>
    <property type="molecule type" value="Genomic_DNA"/>
</dbReference>
<protein>
    <submittedName>
        <fullName evidence="3">Sirohydrochlorin cobaltochelatase CbiX-like</fullName>
    </submittedName>
</protein>
<dbReference type="GO" id="GO:0046872">
    <property type="term" value="F:metal ion binding"/>
    <property type="evidence" value="ECO:0007669"/>
    <property type="project" value="UniProtKB-KW"/>
</dbReference>
<keyword evidence="1" id="KW-0479">Metal-binding</keyword>
<name>A0AAN8VF86_9MAGN</name>
<keyword evidence="2" id="KW-0456">Lyase</keyword>
<dbReference type="InterPro" id="IPR002762">
    <property type="entry name" value="CbiX-like"/>
</dbReference>
<dbReference type="Gene3D" id="3.40.50.1400">
    <property type="match status" value="1"/>
</dbReference>
<keyword evidence="4" id="KW-1185">Reference proteome</keyword>
<dbReference type="AlphaFoldDB" id="A0AAN8VF86"/>
<dbReference type="Pfam" id="PF01903">
    <property type="entry name" value="CbiX"/>
    <property type="match status" value="1"/>
</dbReference>
<dbReference type="SUPFAM" id="SSF53800">
    <property type="entry name" value="Chelatase"/>
    <property type="match status" value="1"/>
</dbReference>
<sequence>MSAVDDGVSVGIKEKDAIIIVDHGSHRKESNLMPNEFVTVFRDKSDYAIKEPIHMELAEPSIKTAVRASAEQGANRYTLTAEAAKEHPGVSYVITAPLGLHGPLVDVVNDRINQC</sequence>
<proteinExistence type="predicted"/>
<dbReference type="InterPro" id="IPR050963">
    <property type="entry name" value="Sirohydro_Cobaltochel/CbiX"/>
</dbReference>
<reference evidence="3 4" key="1">
    <citation type="submission" date="2023-12" db="EMBL/GenBank/DDBJ databases">
        <title>A high-quality genome assembly for Dillenia turbinata (Dilleniales).</title>
        <authorList>
            <person name="Chanderbali A."/>
        </authorList>
    </citation>
    <scope>NUCLEOTIDE SEQUENCE [LARGE SCALE GENOMIC DNA]</scope>
    <source>
        <strain evidence="3">LSX21</strain>
        <tissue evidence="3">Leaf</tissue>
    </source>
</reference>
<dbReference type="PANTHER" id="PTHR33542:SF3">
    <property type="entry name" value="SIROHYDROCHLORIN FERROCHELATASE, CHLOROPLASTIC"/>
    <property type="match status" value="1"/>
</dbReference>
<dbReference type="Proteomes" id="UP001370490">
    <property type="component" value="Unassembled WGS sequence"/>
</dbReference>
<evidence type="ECO:0000313" key="4">
    <source>
        <dbReference type="Proteomes" id="UP001370490"/>
    </source>
</evidence>
<evidence type="ECO:0000256" key="1">
    <source>
        <dbReference type="ARBA" id="ARBA00022723"/>
    </source>
</evidence>
<dbReference type="CDD" id="cd03416">
    <property type="entry name" value="CbiX_SirB_N"/>
    <property type="match status" value="1"/>
</dbReference>
<accession>A0AAN8VF86</accession>
<gene>
    <name evidence="3" type="ORF">RJ641_008237</name>
</gene>
<dbReference type="GO" id="GO:0016829">
    <property type="term" value="F:lyase activity"/>
    <property type="evidence" value="ECO:0007669"/>
    <property type="project" value="UniProtKB-KW"/>
</dbReference>
<evidence type="ECO:0000256" key="2">
    <source>
        <dbReference type="ARBA" id="ARBA00023239"/>
    </source>
</evidence>